<dbReference type="EMBL" id="MCGI01000008">
    <property type="protein sequence ID" value="ODM02757.1"/>
    <property type="molecule type" value="Genomic_DNA"/>
</dbReference>
<dbReference type="AlphaFoldDB" id="A0A1E3A2P0"/>
<dbReference type="RefSeq" id="WP_069159361.1">
    <property type="nucleotide sequence ID" value="NZ_MCGI01000008.1"/>
</dbReference>
<evidence type="ECO:0000259" key="1">
    <source>
        <dbReference type="Pfam" id="PF10040"/>
    </source>
</evidence>
<dbReference type="GeneID" id="93300910"/>
<accession>A0A1E3A2P0</accession>
<gene>
    <name evidence="2" type="ORF">BEH84_05988</name>
</gene>
<dbReference type="Proteomes" id="UP000095003">
    <property type="component" value="Unassembled WGS sequence"/>
</dbReference>
<evidence type="ECO:0000313" key="2">
    <source>
        <dbReference type="EMBL" id="ODM02757.1"/>
    </source>
</evidence>
<evidence type="ECO:0000313" key="3">
    <source>
        <dbReference type="Proteomes" id="UP000095003"/>
    </source>
</evidence>
<dbReference type="InterPro" id="IPR019267">
    <property type="entry name" value="CRISPR-assoc_Cas6_C"/>
</dbReference>
<proteinExistence type="predicted"/>
<organism evidence="2 3">
    <name type="scientific">Eisenbergiella tayi</name>
    <dbReference type="NCBI Taxonomy" id="1432052"/>
    <lineage>
        <taxon>Bacteria</taxon>
        <taxon>Bacillati</taxon>
        <taxon>Bacillota</taxon>
        <taxon>Clostridia</taxon>
        <taxon>Lachnospirales</taxon>
        <taxon>Lachnospiraceae</taxon>
        <taxon>Eisenbergiella</taxon>
    </lineage>
</organism>
<protein>
    <recommendedName>
        <fullName evidence="1">CRISPR-associated protein Cas6 C-terminal domain-containing protein</fullName>
    </recommendedName>
</protein>
<name>A0A1E3A2P0_9FIRM</name>
<reference evidence="2 3" key="1">
    <citation type="submission" date="2016-07" db="EMBL/GenBank/DDBJ databases">
        <title>Characterization of isolates of Eisenbergiella tayi derived from blood cultures, using whole genome sequencing.</title>
        <authorList>
            <person name="Burdz T."/>
            <person name="Wiebe D."/>
            <person name="Huynh C."/>
            <person name="Bernard K."/>
        </authorList>
    </citation>
    <scope>NUCLEOTIDE SEQUENCE [LARGE SCALE GENOMIC DNA]</scope>
    <source>
        <strain evidence="2 3">NML 120489</strain>
    </source>
</reference>
<dbReference type="Gene3D" id="3.30.70.1900">
    <property type="match status" value="1"/>
</dbReference>
<sequence>MGKNEDSFFLNYLPISITLVSLEKAELPPFLGSTLRGVIGQALFQDKNAYNYLYHNGKMSSNMQDIINPYVLIPPDTKKKIYFEKEELNFKILLLGEGVQYARQLVNAIQQIRKLGLGASRYKFELKKITHSLDQRIIWEKAHFYEIAIRSAALPYHCLPDVSQLHIQMLTPLRIRRNGNLLEELDFTTIIRNIARRIEMITERYGGWCDQLEIGRILELSGDVSVIRQKTEILNMERYSNRLGKKMDFSGLVGDIWFEGDLTPFVPWLYAAQIVHFGRNTTFGMGRTKMEFI</sequence>
<dbReference type="Pfam" id="PF10040">
    <property type="entry name" value="CRISPR_Cas6"/>
    <property type="match status" value="1"/>
</dbReference>
<feature type="domain" description="CRISPR-associated protein Cas6 C-terminal" evidence="1">
    <location>
        <begin position="167"/>
        <end position="288"/>
    </location>
</feature>
<comment type="caution">
    <text evidence="2">The sequence shown here is derived from an EMBL/GenBank/DDBJ whole genome shotgun (WGS) entry which is preliminary data.</text>
</comment>